<keyword evidence="4" id="KW-0472">Membrane</keyword>
<dbReference type="Gene3D" id="1.50.10.140">
    <property type="match status" value="1"/>
</dbReference>
<dbReference type="SUPFAM" id="SSF48208">
    <property type="entry name" value="Six-hairpin glycosidases"/>
    <property type="match status" value="1"/>
</dbReference>
<dbReference type="PANTHER" id="PTHR37469">
    <property type="entry name" value="CELLOBIONIC ACID PHOSPHORYLASE-RELATED"/>
    <property type="match status" value="1"/>
</dbReference>
<feature type="transmembrane region" description="Helical" evidence="4">
    <location>
        <begin position="806"/>
        <end position="823"/>
    </location>
</feature>
<dbReference type="Proteomes" id="UP001164803">
    <property type="component" value="Chromosome"/>
</dbReference>
<dbReference type="InterPro" id="IPR021478">
    <property type="entry name" value="DUF3131"/>
</dbReference>
<feature type="transmembrane region" description="Helical" evidence="4">
    <location>
        <begin position="429"/>
        <end position="456"/>
    </location>
</feature>
<dbReference type="InterPro" id="IPR037824">
    <property type="entry name" value="GH94N_2_NdvB"/>
</dbReference>
<organism evidence="9 10">
    <name type="scientific">Alicyclobacillus dauci</name>
    <dbReference type="NCBI Taxonomy" id="1475485"/>
    <lineage>
        <taxon>Bacteria</taxon>
        <taxon>Bacillati</taxon>
        <taxon>Bacillota</taxon>
        <taxon>Bacilli</taxon>
        <taxon>Bacillales</taxon>
        <taxon>Alicyclobacillaceae</taxon>
        <taxon>Alicyclobacillus</taxon>
    </lineage>
</organism>
<dbReference type="Pfam" id="PF17167">
    <property type="entry name" value="Glyco_hydro_94"/>
    <property type="match status" value="1"/>
</dbReference>
<feature type="region of interest" description="Disordered" evidence="3">
    <location>
        <begin position="1867"/>
        <end position="1887"/>
    </location>
</feature>
<accession>A0ABY6Z1P9</accession>
<dbReference type="Gene3D" id="2.60.420.10">
    <property type="entry name" value="Maltose phosphorylase, domain 3"/>
    <property type="match status" value="1"/>
</dbReference>
<dbReference type="InterPro" id="IPR037018">
    <property type="entry name" value="GH65_N"/>
</dbReference>
<feature type="domain" description="DUF3131" evidence="7">
    <location>
        <begin position="985"/>
        <end position="1079"/>
    </location>
</feature>
<name>A0ABY6Z1P9_9BACL</name>
<evidence type="ECO:0000256" key="2">
    <source>
        <dbReference type="ARBA" id="ARBA00022679"/>
    </source>
</evidence>
<keyword evidence="4" id="KW-1133">Transmembrane helix</keyword>
<feature type="transmembrane region" description="Helical" evidence="4">
    <location>
        <begin position="868"/>
        <end position="889"/>
    </location>
</feature>
<dbReference type="InterPro" id="IPR010383">
    <property type="entry name" value="Glyco_hydrolase_94_b-supersand"/>
</dbReference>
<keyword evidence="1" id="KW-0328">Glycosyltransferase</keyword>
<evidence type="ECO:0000259" key="8">
    <source>
        <dbReference type="Pfam" id="PF17167"/>
    </source>
</evidence>
<keyword evidence="2" id="KW-0808">Transferase</keyword>
<feature type="domain" description="Glycosyl hydrolase 94 catalytic" evidence="8">
    <location>
        <begin position="2196"/>
        <end position="2624"/>
    </location>
</feature>
<evidence type="ECO:0000313" key="9">
    <source>
        <dbReference type="EMBL" id="WAH36810.1"/>
    </source>
</evidence>
<dbReference type="CDD" id="cd11753">
    <property type="entry name" value="GH94N_ChvB_NdvB_2_like"/>
    <property type="match status" value="1"/>
</dbReference>
<evidence type="ECO:0000259" key="7">
    <source>
        <dbReference type="Pfam" id="PF11329"/>
    </source>
</evidence>
<evidence type="ECO:0000259" key="5">
    <source>
        <dbReference type="Pfam" id="PF06165"/>
    </source>
</evidence>
<dbReference type="InterPro" id="IPR033432">
    <property type="entry name" value="GH94_catalytic"/>
</dbReference>
<reference evidence="9" key="1">
    <citation type="submission" date="2022-08" db="EMBL/GenBank/DDBJ databases">
        <title>Alicyclobacillus dauci DSM2870, complete genome.</title>
        <authorList>
            <person name="Wang Q."/>
            <person name="Cai R."/>
            <person name="Wang Z."/>
        </authorList>
    </citation>
    <scope>NUCLEOTIDE SEQUENCE</scope>
    <source>
        <strain evidence="9">DSM 28700</strain>
    </source>
</reference>
<sequence>MILNSDQLQARAREFALTNELTTSNLRTRRFWSVFQSDMLGLHAFAEQLANSRAECMQPAEDWLLDHIAFLETQAQEVLRKLPRKTLQQLPALRSNEITWRTGFSSNTGMPRIYAICDDYLEHTDGLYDVASFENYVQAYQEVSALKTMECWALSPVMRVAIIHRLAQAMREVQHRHEVCGSVAALLERLGEKHATGEQIRTLLDRPEQEKLFTPVGVVHLLRHLNEWEPDIRIVRDWLAAHIENSQSSLEKMVSFEHQLQAELQVICGNLVTSLHTLERHPWRSTFKKISHVEQILLAHAPSEYERMDFTSQDLLRGRVTEIARQLNVPETLVAHTAVHLATDNSVRGDANRDNLFPREGCLGHYLLDPNGILAMRRALSEVTRPRRLPQLTLRRQPLSTYMSAAAVLFIGMMVLSAMWLTYGLNIRGLSWVFVCLALALPVSEWTTTILHAGILRFFRTTTLLRYDFSDGLPEDASTMVVIPVIWSTVEDVDDVMDRLVVHYLANRQQHIYFAVLADFEDANAETVEGDERLVAHAIRRIDDLRAKYGRDKFFIFHRSRRYNPVDDIYMGWERKRGKLVEFVERLAGSQDTSFTTIHGETACLRDIRYVFTVDHDTQLPIGVVSRLAGTIHFPYNRPRLNEAGTRVVEGFGVLQPRVAVSFESTQKSRFAALWTGEPGIDPYAFAVANPHQDLFGKAAFVGKGIFDVEAFHKTVANRIPDNHVLSHDVLEGGFLRCGFASDIEIVEDYPSTFYAYQRRSHRWIRGDWQLMKWLSRTCQNRDGVRQRIDLCGMTRLFIADSMRRSLVAPVLFIVAWLGLHVLPGRELVWETVILLTIFLPFIRTLLQALLGDRRLKPVGVTFMQCGVQLITLPFAAILAGDAIVRALYRMFVSRRNLLEWLPAKRTDHAPTNRRVFVYEPIGYVVMALFAATAWLTGDVKNGVFGTVGLVIWLLARPLVARLNRPQNVQRLAWLDAARPMLNERARQIWSFYERYVTAEESWLPPDNVQYHPTEVIAHRTSPTNIGLYLACVVAARDLNFIDHETMLRRLENAIETLGKMEKWNGHLFNWYDTQTAMPLAPRYVSTVDSGNLIAYLLVVLQALREGCQEVSLTARIDGLAEAIEQLIENTDFQSLYNADEQLFCLGFHVDANRRETILYDLLASEARQASFVAIALGQVPVSHWFALSRTMTRSGNFKTLLSWSGTMFEYLMPGLIMRTYRNTVWDSTYHGVIHRQRQYADMNRVPFGISESGYYAFDYQLNYQYQAFGVPGLGLDRGLERNLVVAPYATILALPYAGEAAVSALNRFKEIGAIGEFGFYEAVDFTVERLPSGSRYKIIQSFMAHHQGMSMLTLVNLLTDNAMIERFHADPHVRAADLLLQERIPAKAAMIEVPGTHAKLPDMNGHADETERTFSEQTVTPEVNVMSNGRMTSIVTNDGNGLLTWNGLNVTRWREDPVIDTSGAIAYVHDAGSEATWSVANFPCGGLEETKSVFRLDKAVYEGRWNGISSRLEITVAPDSDAEVRRLRLVNESTEERTLQITTFLELALATQSADSAHPAFSKLFVQTSHEAALECLLAKRRPREEDEHETWAVHTAFVDGRETGEYEFETDRAAFIGRGYSLRSPKAIVGRLRGSVGSVADPAFIMRRSLRVAPGESATLYIVTGVADSRDGALDIVRHLREPSQADRAFHLAWVRTQIDLRHLHLTPQQATEAQHLAGQLLYTSPLSRGRREAIQKNVLGRSSLWSFGVSGDAPIAVVSVQNLADLPFVTLVARQHQYLYDMGVAADLVVIDETSGGYQDELIHRLRENLAAVGIGELKRIVGLKATQLAEEQLRLLRAVARVWLRAGGPSLLAQIQTEDGGGKPGFRVRPVAEPKRQRTPHIPPQGEFFNGWGGFVEGGKAYQMYVQSGWYLPRPWSNILANPHFGCILTELGTGYSWWRNSRECKLTPWTNDPVLDRPGECLYLSDLDTNDVWSATPKPAGGDRAFEVTHGWGYSRITQSGGDVVHEMETTVPLDDPLKIIRLKLSNKSDVRKRIAVTYYAEWVLGVSREAEAPFIATDWDQEISTLLASNTYQMTFRDAIGFVHIARETPSDSTDSALYSWTGDRTEFIGPSGTLEHPAALDRAKLSGRTGTFANTCGAVQTVIEIPPHEDATVTVLLGCAASKSEVSTLIRRYSRSSAYDEALAAVTGYWDRIAGQIQVRTPDRAMNVMLNGWLVYQALCCRLWARTAFYQAGGAFGFRDQLQDSLALLHADADITKQQILHNAAHQYQEGDVQHWWHDETGKGIRTKFSDDLLWLPYAVSRYIEHTGDVDILKEKIPFIHSEVLKDKELERYEDTVVSREQGTILEHCLRAIRHASRFGEHGIPLMGTGDWNDGMNHVGAKGRGESVWLGWFLLDIMKRFIHIGKDVDLHSDFTDELAEFRQLVAKLEDSLNTYAWDGAWFRRAFTDAGTWLGSIEDRECRIDAIAQSWSVISQGTSEDRQMRAMRSFDRELVDRELSLARLLTKPFDESKPSPGYIQGYPPGIRENGGQYTHGVIWSIVAWSMLRRGDKAFELFSMLNPIRHTQTSREVLNYGNEPYVMSADVYTAEPHEGRAGWSWYTGAAGWMYQAGIEYVLGVMRRSDRLYIRPCVPPEWDAFTVHYRFGQAVYAIEVQCGSDGHVDRHDYSGTEDHRRRGDEPVTVWIIDGEEREGEYLQLVDDGKTHHVTVRTFRKPLSTVG</sequence>
<dbReference type="Pfam" id="PF06165">
    <property type="entry name" value="GH94_b-supersand"/>
    <property type="match status" value="2"/>
</dbReference>
<dbReference type="SUPFAM" id="SSF74650">
    <property type="entry name" value="Galactose mutarotase-like"/>
    <property type="match status" value="2"/>
</dbReference>
<evidence type="ECO:0000313" key="10">
    <source>
        <dbReference type="Proteomes" id="UP001164803"/>
    </source>
</evidence>
<feature type="domain" description="Glycosyl hydrolase 94 supersandwich" evidence="5">
    <location>
        <begin position="1906"/>
        <end position="2181"/>
    </location>
</feature>
<dbReference type="PANTHER" id="PTHR37469:SF2">
    <property type="entry name" value="CELLOBIONIC ACID PHOSPHORYLASE"/>
    <property type="match status" value="1"/>
</dbReference>
<dbReference type="Pfam" id="PF11329">
    <property type="entry name" value="DUF3131"/>
    <property type="match status" value="1"/>
</dbReference>
<dbReference type="InterPro" id="IPR019282">
    <property type="entry name" value="Glycoamylase-like_cons_dom"/>
</dbReference>
<keyword evidence="4" id="KW-0812">Transmembrane</keyword>
<evidence type="ECO:0000256" key="3">
    <source>
        <dbReference type="SAM" id="MobiDB-lite"/>
    </source>
</evidence>
<evidence type="ECO:0000256" key="1">
    <source>
        <dbReference type="ARBA" id="ARBA00022676"/>
    </source>
</evidence>
<gene>
    <name evidence="9" type="ORF">NZD86_22000</name>
</gene>
<dbReference type="InterPro" id="IPR012341">
    <property type="entry name" value="6hp_glycosidase-like_sf"/>
</dbReference>
<feature type="transmembrane region" description="Helical" evidence="4">
    <location>
        <begin position="402"/>
        <end position="423"/>
    </location>
</feature>
<dbReference type="SMART" id="SM01068">
    <property type="entry name" value="CBM_X"/>
    <property type="match status" value="2"/>
</dbReference>
<feature type="domain" description="Glycoamylase-like" evidence="6">
    <location>
        <begin position="1163"/>
        <end position="1361"/>
    </location>
</feature>
<feature type="domain" description="Glycosyl hydrolase 94 supersandwich" evidence="5">
    <location>
        <begin position="1416"/>
        <end position="1684"/>
    </location>
</feature>
<keyword evidence="10" id="KW-1185">Reference proteome</keyword>
<dbReference type="InterPro" id="IPR011013">
    <property type="entry name" value="Gal_mutarotase_sf_dom"/>
</dbReference>
<dbReference type="RefSeq" id="WP_268044198.1">
    <property type="nucleotide sequence ID" value="NZ_CP104064.1"/>
</dbReference>
<dbReference type="InterPro" id="IPR008928">
    <property type="entry name" value="6-hairpin_glycosidase_sf"/>
</dbReference>
<dbReference type="InterPro" id="IPR037820">
    <property type="entry name" value="GH94N_NdvB"/>
</dbReference>
<dbReference type="Gene3D" id="1.50.10.10">
    <property type="match status" value="1"/>
</dbReference>
<dbReference type="Gene3D" id="2.70.98.40">
    <property type="entry name" value="Glycoside hydrolase, family 65, N-terminal domain"/>
    <property type="match status" value="2"/>
</dbReference>
<dbReference type="InterPro" id="IPR052047">
    <property type="entry name" value="GH94_Enzymes"/>
</dbReference>
<feature type="transmembrane region" description="Helical" evidence="4">
    <location>
        <begin position="829"/>
        <end position="847"/>
    </location>
</feature>
<dbReference type="EMBL" id="CP104064">
    <property type="protein sequence ID" value="WAH36810.1"/>
    <property type="molecule type" value="Genomic_DNA"/>
</dbReference>
<evidence type="ECO:0000259" key="6">
    <source>
        <dbReference type="Pfam" id="PF10091"/>
    </source>
</evidence>
<dbReference type="CDD" id="cd11756">
    <property type="entry name" value="GH94N_ChvB_NdvB_1_like"/>
    <property type="match status" value="1"/>
</dbReference>
<proteinExistence type="predicted"/>
<protein>
    <submittedName>
        <fullName evidence="9">Carbohydrate-binding protein</fullName>
    </submittedName>
</protein>
<dbReference type="Pfam" id="PF10091">
    <property type="entry name" value="Glycoamylase"/>
    <property type="match status" value="1"/>
</dbReference>
<feature type="transmembrane region" description="Helical" evidence="4">
    <location>
        <begin position="916"/>
        <end position="936"/>
    </location>
</feature>
<evidence type="ECO:0000256" key="4">
    <source>
        <dbReference type="SAM" id="Phobius"/>
    </source>
</evidence>